<proteinExistence type="predicted"/>
<name>A0ABV5FZK7_9MICC</name>
<evidence type="ECO:0000256" key="1">
    <source>
        <dbReference type="SAM" id="MobiDB-lite"/>
    </source>
</evidence>
<sequence>MWHREGHHDGTRRRPSRATTGPFYRDHRNTHDHRDAMHVGSSSRYGRCRRCQRNTSRLTPRDRSPWTGPARAACGGKAVTWPRRGDCDAVLWSAPVRGRADGGTGGLGGVRGGDVVHLHQSAGVLDEQLDLLAGVQPLLLHHLVVLGVGTGLEVLVHVGLLRLAVTDDALDAVGDLAHLVFVGCGFAGVVLDNHGLFLSGSGSPGEVRSVSVGTATMTLRRHQDSSAPCSLARASSSSVCSWTL</sequence>
<dbReference type="Proteomes" id="UP001589575">
    <property type="component" value="Unassembled WGS sequence"/>
</dbReference>
<accession>A0ABV5FZK7</accession>
<comment type="caution">
    <text evidence="2">The sequence shown here is derived from an EMBL/GenBank/DDBJ whole genome shotgun (WGS) entry which is preliminary data.</text>
</comment>
<evidence type="ECO:0000313" key="2">
    <source>
        <dbReference type="EMBL" id="MFB9071839.1"/>
    </source>
</evidence>
<feature type="region of interest" description="Disordered" evidence="1">
    <location>
        <begin position="1"/>
        <end position="41"/>
    </location>
</feature>
<reference evidence="2 3" key="1">
    <citation type="submission" date="2024-09" db="EMBL/GenBank/DDBJ databases">
        <authorList>
            <person name="Sun Q."/>
            <person name="Mori K."/>
        </authorList>
    </citation>
    <scope>NUCLEOTIDE SEQUENCE [LARGE SCALE GENOMIC DNA]</scope>
    <source>
        <strain evidence="2 3">CCM 7609</strain>
    </source>
</reference>
<organism evidence="2 3">
    <name type="scientific">Citricoccus parietis</name>
    <dbReference type="NCBI Taxonomy" id="592307"/>
    <lineage>
        <taxon>Bacteria</taxon>
        <taxon>Bacillati</taxon>
        <taxon>Actinomycetota</taxon>
        <taxon>Actinomycetes</taxon>
        <taxon>Micrococcales</taxon>
        <taxon>Micrococcaceae</taxon>
        <taxon>Citricoccus</taxon>
    </lineage>
</organism>
<feature type="compositionally biased region" description="Basic and acidic residues" evidence="1">
    <location>
        <begin position="24"/>
        <end position="37"/>
    </location>
</feature>
<evidence type="ECO:0000313" key="3">
    <source>
        <dbReference type="Proteomes" id="UP001589575"/>
    </source>
</evidence>
<dbReference type="EMBL" id="JBHMFI010000001">
    <property type="protein sequence ID" value="MFB9071839.1"/>
    <property type="molecule type" value="Genomic_DNA"/>
</dbReference>
<protein>
    <submittedName>
        <fullName evidence="2">Uncharacterized protein</fullName>
    </submittedName>
</protein>
<keyword evidence="3" id="KW-1185">Reference proteome</keyword>
<gene>
    <name evidence="2" type="ORF">ACFFX0_11755</name>
</gene>